<evidence type="ECO:0000259" key="15">
    <source>
        <dbReference type="Pfam" id="PF00278"/>
    </source>
</evidence>
<dbReference type="KEGG" id="swo:Swol_1422"/>
<evidence type="ECO:0000256" key="14">
    <source>
        <dbReference type="RuleBase" id="RU003738"/>
    </source>
</evidence>
<dbReference type="FunFam" id="2.40.37.10:FF:000003">
    <property type="entry name" value="Diaminopimelate decarboxylase"/>
    <property type="match status" value="1"/>
</dbReference>
<dbReference type="AlphaFoldDB" id="Q0AX25"/>
<feature type="binding site" evidence="12">
    <location>
        <position position="364"/>
    </location>
    <ligand>
        <name>substrate</name>
    </ligand>
</feature>
<dbReference type="EMBL" id="CP000448">
    <property type="protein sequence ID" value="ABI68729.1"/>
    <property type="molecule type" value="Genomic_DNA"/>
</dbReference>
<dbReference type="SUPFAM" id="SSF51419">
    <property type="entry name" value="PLP-binding barrel"/>
    <property type="match status" value="1"/>
</dbReference>
<evidence type="ECO:0000256" key="2">
    <source>
        <dbReference type="ARBA" id="ARBA00022605"/>
    </source>
</evidence>
<sequence>MKELYLTGTMKINSQGNLEIGGMDTVDLARKFGTPLWIIDEEGFRRNCRNIKKAFSLYGDSQVLYASKTLATMAIYRIVEQEGLGLDVVSGGELYTALKAGFPMQKVYFHGNNKSREELRMAICAGVARIVVDNFYELELLNQLCTEENCQQEILLRVTPGVEAHTHEYIQTGQIDSKFGFTLSDGQAMEGVKKALSMPGIKLVGLHCHIGSQIFAMQSFQYTSSIMMDFWAEIKRTSGCQLEELNLGGGLGIYYVAGDEPRKAEEWAKAVMPVVQEKARQHGLKVPRIIVEPGRAIAGPAGLTLYTLGSSKEVKGIRKYVAVDGGMTDNPRPALYAAKYQALLANKAEEKPVETVSIAGKCCESGDMLIWDLELPWVEAGDILAVLATGAYNYSMSSNYNRLPRPAMVLVKQGQADLIIKRENYEDLLRNDLIPERLERD</sequence>
<evidence type="ECO:0000256" key="3">
    <source>
        <dbReference type="ARBA" id="ARBA00022793"/>
    </source>
</evidence>
<keyword evidence="6 12" id="KW-0456">Lyase</keyword>
<dbReference type="HOGENOM" id="CLU_026444_0_1_9"/>
<dbReference type="Gene3D" id="3.20.20.10">
    <property type="entry name" value="Alanine racemase"/>
    <property type="match status" value="1"/>
</dbReference>
<dbReference type="Pfam" id="PF02784">
    <property type="entry name" value="Orn_Arg_deC_N"/>
    <property type="match status" value="1"/>
</dbReference>
<feature type="domain" description="Orn/DAP/Arg decarboxylase 2 C-terminal" evidence="15">
    <location>
        <begin position="301"/>
        <end position="390"/>
    </location>
</feature>
<comment type="subunit">
    <text evidence="12">Homodimer.</text>
</comment>
<feature type="binding site" evidence="12">
    <location>
        <position position="332"/>
    </location>
    <ligand>
        <name>substrate</name>
    </ligand>
</feature>
<comment type="cofactor">
    <cofactor evidence="1 12 13 14">
        <name>pyridoxal 5'-phosphate</name>
        <dbReference type="ChEBI" id="CHEBI:597326"/>
    </cofactor>
</comment>
<name>Q0AX25_SYNWW</name>
<evidence type="ECO:0000256" key="6">
    <source>
        <dbReference type="ARBA" id="ARBA00023239"/>
    </source>
</evidence>
<dbReference type="PANTHER" id="PTHR43727:SF2">
    <property type="entry name" value="GROUP IV DECARBOXYLASE"/>
    <property type="match status" value="1"/>
</dbReference>
<evidence type="ECO:0000256" key="13">
    <source>
        <dbReference type="PIRSR" id="PIRSR600183-50"/>
    </source>
</evidence>
<reference evidence="18" key="1">
    <citation type="journal article" date="2010" name="Environ. Microbiol.">
        <title>The genome of Syntrophomonas wolfei: new insights into syntrophic metabolism and biohydrogen production.</title>
        <authorList>
            <person name="Sieber J.R."/>
            <person name="Sims D.R."/>
            <person name="Han C."/>
            <person name="Kim E."/>
            <person name="Lykidis A."/>
            <person name="Lapidus A.L."/>
            <person name="McDonnald E."/>
            <person name="Rohlin L."/>
            <person name="Culley D.E."/>
            <person name="Gunsalus R."/>
            <person name="McInerney M.J."/>
        </authorList>
    </citation>
    <scope>NUCLEOTIDE SEQUENCE [LARGE SCALE GENOMIC DNA]</scope>
    <source>
        <strain evidence="18">DSM 2245B / Goettingen</strain>
    </source>
</reference>
<dbReference type="InterPro" id="IPR022644">
    <property type="entry name" value="De-COase2_N"/>
</dbReference>
<dbReference type="GO" id="GO:0008836">
    <property type="term" value="F:diaminopimelate decarboxylase activity"/>
    <property type="evidence" value="ECO:0007669"/>
    <property type="project" value="UniProtKB-UniRule"/>
</dbReference>
<dbReference type="FunFam" id="3.20.20.10:FF:000003">
    <property type="entry name" value="Diaminopimelate decarboxylase"/>
    <property type="match status" value="1"/>
</dbReference>
<dbReference type="STRING" id="335541.Swol_1422"/>
<evidence type="ECO:0000259" key="16">
    <source>
        <dbReference type="Pfam" id="PF02784"/>
    </source>
</evidence>
<dbReference type="EC" id="4.1.1.20" evidence="10 12"/>
<dbReference type="PRINTS" id="PR01181">
    <property type="entry name" value="DAPDCRBXLASE"/>
</dbReference>
<dbReference type="NCBIfam" id="TIGR01048">
    <property type="entry name" value="lysA"/>
    <property type="match status" value="1"/>
</dbReference>
<dbReference type="InterPro" id="IPR029066">
    <property type="entry name" value="PLP-binding_barrel"/>
</dbReference>
<keyword evidence="5 12" id="KW-0457">Lysine biosynthesis</keyword>
<keyword evidence="2 12" id="KW-0028">Amino-acid biosynthesis</keyword>
<evidence type="ECO:0000256" key="8">
    <source>
        <dbReference type="ARBA" id="ARBA00060643"/>
    </source>
</evidence>
<evidence type="ECO:0000256" key="5">
    <source>
        <dbReference type="ARBA" id="ARBA00023154"/>
    </source>
</evidence>
<dbReference type="InterPro" id="IPR002986">
    <property type="entry name" value="DAP_deCOOHase_LysA"/>
</dbReference>
<comment type="catalytic activity">
    <reaction evidence="7 12 14">
        <text>meso-2,6-diaminopimelate + H(+) = L-lysine + CO2</text>
        <dbReference type="Rhea" id="RHEA:15101"/>
        <dbReference type="ChEBI" id="CHEBI:15378"/>
        <dbReference type="ChEBI" id="CHEBI:16526"/>
        <dbReference type="ChEBI" id="CHEBI:32551"/>
        <dbReference type="ChEBI" id="CHEBI:57791"/>
        <dbReference type="EC" id="4.1.1.20"/>
    </reaction>
</comment>
<comment type="similarity">
    <text evidence="9 12">Belongs to the Orn/Lys/Arg decarboxylase class-II family. LysA subfamily.</text>
</comment>
<feature type="binding site" evidence="12">
    <location>
        <position position="392"/>
    </location>
    <ligand>
        <name>pyridoxal 5'-phosphate</name>
        <dbReference type="ChEBI" id="CHEBI:597326"/>
    </ligand>
</feature>
<dbReference type="PANTHER" id="PTHR43727">
    <property type="entry name" value="DIAMINOPIMELATE DECARBOXYLASE"/>
    <property type="match status" value="1"/>
</dbReference>
<feature type="binding site" evidence="12">
    <location>
        <position position="295"/>
    </location>
    <ligand>
        <name>substrate</name>
    </ligand>
</feature>
<dbReference type="UniPathway" id="UPA00034">
    <property type="reaction ID" value="UER00027"/>
</dbReference>
<evidence type="ECO:0000256" key="10">
    <source>
        <dbReference type="ARBA" id="ARBA00066427"/>
    </source>
</evidence>
<evidence type="ECO:0000256" key="11">
    <source>
        <dbReference type="ARBA" id="ARBA00074972"/>
    </source>
</evidence>
<evidence type="ECO:0000256" key="12">
    <source>
        <dbReference type="HAMAP-Rule" id="MF_02120"/>
    </source>
</evidence>
<dbReference type="GO" id="GO:0009089">
    <property type="term" value="P:lysine biosynthetic process via diaminopimelate"/>
    <property type="evidence" value="ECO:0007669"/>
    <property type="project" value="UniProtKB-UniRule"/>
</dbReference>
<dbReference type="CDD" id="cd06828">
    <property type="entry name" value="PLPDE_III_DapDC"/>
    <property type="match status" value="1"/>
</dbReference>
<gene>
    <name evidence="12" type="primary">lysA</name>
    <name evidence="17" type="ordered locus">Swol_1422</name>
</gene>
<feature type="domain" description="Orn/DAP/Arg decarboxylase 2 N-terminal" evidence="16">
    <location>
        <begin position="44"/>
        <end position="298"/>
    </location>
</feature>
<comment type="pathway">
    <text evidence="8 12 14">Amino-acid biosynthesis; L-lysine biosynthesis via DAP pathway; L-lysine from DL-2,6-diaminopimelate: step 1/1.</text>
</comment>
<evidence type="ECO:0000256" key="1">
    <source>
        <dbReference type="ARBA" id="ARBA00001933"/>
    </source>
</evidence>
<evidence type="ECO:0000313" key="17">
    <source>
        <dbReference type="EMBL" id="ABI68729.1"/>
    </source>
</evidence>
<comment type="function">
    <text evidence="12">Specifically catalyzes the decarboxylation of meso-diaminopimelate (meso-DAP) to L-lysine.</text>
</comment>
<feature type="active site" description="Proton donor" evidence="13">
    <location>
        <position position="363"/>
    </location>
</feature>
<evidence type="ECO:0000256" key="9">
    <source>
        <dbReference type="ARBA" id="ARBA00060983"/>
    </source>
</evidence>
<dbReference type="InterPro" id="IPR022643">
    <property type="entry name" value="De-COase2_C"/>
</dbReference>
<dbReference type="Proteomes" id="UP000001968">
    <property type="component" value="Chromosome"/>
</dbReference>
<evidence type="ECO:0000256" key="7">
    <source>
        <dbReference type="ARBA" id="ARBA00050464"/>
    </source>
</evidence>
<proteinExistence type="inferred from homology"/>
<dbReference type="SUPFAM" id="SSF50621">
    <property type="entry name" value="Alanine racemase C-terminal domain-like"/>
    <property type="match status" value="1"/>
</dbReference>
<keyword evidence="3 12" id="KW-0210">Decarboxylase</keyword>
<keyword evidence="4 12" id="KW-0663">Pyridoxal phosphate</keyword>
<feature type="binding site" evidence="12">
    <location>
        <position position="336"/>
    </location>
    <ligand>
        <name>substrate</name>
    </ligand>
</feature>
<accession>Q0AX25</accession>
<feature type="binding site" evidence="12">
    <location>
        <position position="250"/>
    </location>
    <ligand>
        <name>pyridoxal 5'-phosphate</name>
        <dbReference type="ChEBI" id="CHEBI:597326"/>
    </ligand>
</feature>
<protein>
    <recommendedName>
        <fullName evidence="11 12">Diaminopimelate decarboxylase</fullName>
        <shortName evidence="12">DAP decarboxylase</shortName>
        <shortName evidence="12">DAPDC</shortName>
        <ecNumber evidence="10 12">4.1.1.20</ecNumber>
    </recommendedName>
</protein>
<dbReference type="GO" id="GO:0030170">
    <property type="term" value="F:pyridoxal phosphate binding"/>
    <property type="evidence" value="ECO:0007669"/>
    <property type="project" value="UniProtKB-UniRule"/>
</dbReference>
<evidence type="ECO:0000313" key="18">
    <source>
        <dbReference type="Proteomes" id="UP000001968"/>
    </source>
</evidence>
<keyword evidence="18" id="KW-1185">Reference proteome</keyword>
<organism evidence="17 18">
    <name type="scientific">Syntrophomonas wolfei subsp. wolfei (strain DSM 2245B / Goettingen)</name>
    <dbReference type="NCBI Taxonomy" id="335541"/>
    <lineage>
        <taxon>Bacteria</taxon>
        <taxon>Bacillati</taxon>
        <taxon>Bacillota</taxon>
        <taxon>Clostridia</taxon>
        <taxon>Eubacteriales</taxon>
        <taxon>Syntrophomonadaceae</taxon>
        <taxon>Syntrophomonas</taxon>
    </lineage>
</organism>
<dbReference type="HAMAP" id="MF_02120">
    <property type="entry name" value="LysA"/>
    <property type="match status" value="1"/>
</dbReference>
<feature type="modified residue" description="N6-(pyridoxal phosphate)lysine" evidence="12 13">
    <location>
        <position position="68"/>
    </location>
</feature>
<dbReference type="InterPro" id="IPR000183">
    <property type="entry name" value="Orn/DAP/Arg_de-COase"/>
</dbReference>
<dbReference type="PRINTS" id="PR01179">
    <property type="entry name" value="ODADCRBXLASE"/>
</dbReference>
<dbReference type="Pfam" id="PF00278">
    <property type="entry name" value="Orn_DAP_Arg_deC"/>
    <property type="match status" value="1"/>
</dbReference>
<dbReference type="eggNOG" id="COG0019">
    <property type="taxonomic scope" value="Bacteria"/>
</dbReference>
<dbReference type="Gene3D" id="2.40.37.10">
    <property type="entry name" value="Lyase, Ornithine Decarboxylase, Chain A, domain 1"/>
    <property type="match status" value="1"/>
</dbReference>
<feature type="binding site" evidence="12">
    <location>
        <position position="392"/>
    </location>
    <ligand>
        <name>substrate</name>
    </ligand>
</feature>
<dbReference type="InterPro" id="IPR009006">
    <property type="entry name" value="Ala_racemase/Decarboxylase_C"/>
</dbReference>
<feature type="binding site" evidence="12">
    <location>
        <begin position="292"/>
        <end position="295"/>
    </location>
    <ligand>
        <name>pyridoxal 5'-phosphate</name>
        <dbReference type="ChEBI" id="CHEBI:597326"/>
    </ligand>
</feature>
<evidence type="ECO:0000256" key="4">
    <source>
        <dbReference type="ARBA" id="ARBA00022898"/>
    </source>
</evidence>